<sequence length="75" mass="8846">METWFAPGEHELPRRRIPDRIVSAFQRIVPGISWFDRQRKGIQSLGYIIPPVIREAHDTNATHDARYAKLNYRVM</sequence>
<name>A0A5B7JSV1_PORTR</name>
<gene>
    <name evidence="1" type="ORF">E2C01_091410</name>
</gene>
<proteinExistence type="predicted"/>
<evidence type="ECO:0000313" key="1">
    <source>
        <dbReference type="EMBL" id="MPC96168.1"/>
    </source>
</evidence>
<organism evidence="1 2">
    <name type="scientific">Portunus trituberculatus</name>
    <name type="common">Swimming crab</name>
    <name type="synonym">Neptunus trituberculatus</name>
    <dbReference type="NCBI Taxonomy" id="210409"/>
    <lineage>
        <taxon>Eukaryota</taxon>
        <taxon>Metazoa</taxon>
        <taxon>Ecdysozoa</taxon>
        <taxon>Arthropoda</taxon>
        <taxon>Crustacea</taxon>
        <taxon>Multicrustacea</taxon>
        <taxon>Malacostraca</taxon>
        <taxon>Eumalacostraca</taxon>
        <taxon>Eucarida</taxon>
        <taxon>Decapoda</taxon>
        <taxon>Pleocyemata</taxon>
        <taxon>Brachyura</taxon>
        <taxon>Eubrachyura</taxon>
        <taxon>Portunoidea</taxon>
        <taxon>Portunidae</taxon>
        <taxon>Portuninae</taxon>
        <taxon>Portunus</taxon>
    </lineage>
</organism>
<dbReference type="Proteomes" id="UP000324222">
    <property type="component" value="Unassembled WGS sequence"/>
</dbReference>
<reference evidence="1 2" key="1">
    <citation type="submission" date="2019-05" db="EMBL/GenBank/DDBJ databases">
        <title>Another draft genome of Portunus trituberculatus and its Hox gene families provides insights of decapod evolution.</title>
        <authorList>
            <person name="Jeong J.-H."/>
            <person name="Song I."/>
            <person name="Kim S."/>
            <person name="Choi T."/>
            <person name="Kim D."/>
            <person name="Ryu S."/>
            <person name="Kim W."/>
        </authorList>
    </citation>
    <scope>NUCLEOTIDE SEQUENCE [LARGE SCALE GENOMIC DNA]</scope>
    <source>
        <tissue evidence="1">Muscle</tissue>
    </source>
</reference>
<dbReference type="AlphaFoldDB" id="A0A5B7JSV1"/>
<dbReference type="EMBL" id="VSRR010104878">
    <property type="protein sequence ID" value="MPC96168.1"/>
    <property type="molecule type" value="Genomic_DNA"/>
</dbReference>
<accession>A0A5B7JSV1</accession>
<keyword evidence="2" id="KW-1185">Reference proteome</keyword>
<protein>
    <submittedName>
        <fullName evidence="1">Uncharacterized protein</fullName>
    </submittedName>
</protein>
<evidence type="ECO:0000313" key="2">
    <source>
        <dbReference type="Proteomes" id="UP000324222"/>
    </source>
</evidence>
<comment type="caution">
    <text evidence="1">The sequence shown here is derived from an EMBL/GenBank/DDBJ whole genome shotgun (WGS) entry which is preliminary data.</text>
</comment>